<reference evidence="1" key="1">
    <citation type="submission" date="2021-09" db="EMBL/GenBank/DDBJ databases">
        <title>The genome of Mauremys mutica provides insights into the evolution of semi-aquatic lifestyle.</title>
        <authorList>
            <person name="Gong S."/>
            <person name="Gao Y."/>
        </authorList>
    </citation>
    <scope>NUCLEOTIDE SEQUENCE</scope>
    <source>
        <strain evidence="1">MM-2020</strain>
        <tissue evidence="1">Muscle</tissue>
    </source>
</reference>
<protein>
    <submittedName>
        <fullName evidence="1">Uncharacterized protein</fullName>
    </submittedName>
</protein>
<dbReference type="EMBL" id="JAHDVG010000487">
    <property type="protein sequence ID" value="KAH1166884.1"/>
    <property type="molecule type" value="Genomic_DNA"/>
</dbReference>
<evidence type="ECO:0000313" key="1">
    <source>
        <dbReference type="EMBL" id="KAH1166884.1"/>
    </source>
</evidence>
<comment type="caution">
    <text evidence="1">The sequence shown here is derived from an EMBL/GenBank/DDBJ whole genome shotgun (WGS) entry which is preliminary data.</text>
</comment>
<organism evidence="1 2">
    <name type="scientific">Mauremys mutica</name>
    <name type="common">yellowpond turtle</name>
    <dbReference type="NCBI Taxonomy" id="74926"/>
    <lineage>
        <taxon>Eukaryota</taxon>
        <taxon>Metazoa</taxon>
        <taxon>Chordata</taxon>
        <taxon>Craniata</taxon>
        <taxon>Vertebrata</taxon>
        <taxon>Euteleostomi</taxon>
        <taxon>Archelosauria</taxon>
        <taxon>Testudinata</taxon>
        <taxon>Testudines</taxon>
        <taxon>Cryptodira</taxon>
        <taxon>Durocryptodira</taxon>
        <taxon>Testudinoidea</taxon>
        <taxon>Geoemydidae</taxon>
        <taxon>Geoemydinae</taxon>
        <taxon>Mauremys</taxon>
    </lineage>
</organism>
<dbReference type="Proteomes" id="UP000827986">
    <property type="component" value="Unassembled WGS sequence"/>
</dbReference>
<sequence>MQPLLGMDSISLYQRHLQLPTQLCKEPSPCAADSCVTTEHESAQPRWEDCKGLIACRLLVSFSFSGLLFSMNHQTLNEFPQTSTVGIFTQRFQLSCGRATGSNFCSRPASESTSCKCVGRGVEQTTRTGDIRAASRTTGC</sequence>
<accession>A0A9D3WN03</accession>
<keyword evidence="2" id="KW-1185">Reference proteome</keyword>
<evidence type="ECO:0000313" key="2">
    <source>
        <dbReference type="Proteomes" id="UP000827986"/>
    </source>
</evidence>
<dbReference type="AlphaFoldDB" id="A0A9D3WN03"/>
<proteinExistence type="predicted"/>
<name>A0A9D3WN03_9SAUR</name>
<gene>
    <name evidence="1" type="ORF">KIL84_016056</name>
</gene>